<keyword evidence="1" id="KW-1185">Reference proteome</keyword>
<gene>
    <name evidence="2" type="primary">LOC100333752</name>
</gene>
<dbReference type="Proteomes" id="UP000000437">
    <property type="component" value="Chromosome 3"/>
</dbReference>
<sequence length="650" mass="72707">MILYELFMNHFVLHRFENRVPPSCTSCLQQSIMGFTVLGSSAPLVAPLGSSVVLPCFASELLPAEGLRVEWRRTDSNNLVHLIIDGKSRAEEQHQDYYQRAHFITEEIQHGVYSLRLDDLRADDKGLYRCKVYSQRDAGATLVEIKAVEYLSVSGSAGPVSVSVGGHVTLSCSVKSHVPPEEIERVSWRKADEDLQLLHFEKSAVIPADERYRERVVFFPSEIPKGNFSVRLRSVRTEDAGVYMCLVKTGGVSANTTVIIETHSLSEFHTLILFLCVAASGSALLLYFLIYCRSQSNCTAKCLQMCLIFLPNIMMFTAVILWGLSEGLEHETVACSALFLLRPNMLFRAGPYGSQVISQWMNYGFWSFLEYIVITGVIYQVLFFKYALDQSWQSTVFIVVSVGLSFALLLLVFLLWCMMDCDNAWRNNDPQSQILHAVLEGMLAILGMLIMGGLHLDKQVLLAVGVFPLLSSWMGLAYPGITVLLPRRSNSLLVRKGQWLSGIILINAFMLCFYIYTLENHQDYMAWASVVVFLQIQWTLMDLTWAFNKSVGRHSRFVYLFGSVGVVLLTSSTLTLNILNGERVLGDLRIVLFASESVFASALLVLQIAAPGEACEFRGCHMPSKIILGTVIVGSKILSLLKLCNVINFN</sequence>
<proteinExistence type="predicted"/>
<organism evidence="1 2">
    <name type="scientific">Danio rerio</name>
    <name type="common">Zebrafish</name>
    <name type="synonym">Brachydanio rerio</name>
    <dbReference type="NCBI Taxonomy" id="7955"/>
    <lineage>
        <taxon>Eukaryota</taxon>
        <taxon>Metazoa</taxon>
        <taxon>Chordata</taxon>
        <taxon>Craniata</taxon>
        <taxon>Vertebrata</taxon>
        <taxon>Euteleostomi</taxon>
        <taxon>Actinopterygii</taxon>
        <taxon>Neopterygii</taxon>
        <taxon>Teleostei</taxon>
        <taxon>Ostariophysi</taxon>
        <taxon>Cypriniformes</taxon>
        <taxon>Danionidae</taxon>
        <taxon>Danioninae</taxon>
        <taxon>Danio</taxon>
    </lineage>
</organism>
<evidence type="ECO:0000313" key="1">
    <source>
        <dbReference type="Proteomes" id="UP000000437"/>
    </source>
</evidence>
<accession>A0AC58J0X4</accession>
<evidence type="ECO:0000313" key="2">
    <source>
        <dbReference type="RefSeq" id="XP_073800127.1"/>
    </source>
</evidence>
<name>A0AC58J0X4_DANRE</name>
<reference evidence="2" key="1">
    <citation type="submission" date="2025-08" db="UniProtKB">
        <authorList>
            <consortium name="RefSeq"/>
        </authorList>
    </citation>
    <scope>IDENTIFICATION</scope>
    <source>
        <strain evidence="2">Tuebingen</strain>
        <tissue evidence="2">Fibroblasts and whole tissue</tissue>
    </source>
</reference>
<dbReference type="RefSeq" id="XP_073800127.1">
    <property type="nucleotide sequence ID" value="XM_073944026.1"/>
</dbReference>
<protein>
    <submittedName>
        <fullName evidence="2">Uncharacterized protein isoform X1</fullName>
    </submittedName>
</protein>